<keyword evidence="3" id="KW-0804">Transcription</keyword>
<dbReference type="Pfam" id="PF12833">
    <property type="entry name" value="HTH_18"/>
    <property type="match status" value="1"/>
</dbReference>
<gene>
    <name evidence="5" type="ORF">NE686_05790</name>
</gene>
<reference evidence="5 6" key="1">
    <citation type="submission" date="2022-06" db="EMBL/GenBank/DDBJ databases">
        <title>Isolation of gut microbiota from human fecal samples.</title>
        <authorList>
            <person name="Pamer E.G."/>
            <person name="Barat B."/>
            <person name="Waligurski E."/>
            <person name="Medina S."/>
            <person name="Paddock L."/>
            <person name="Mostad J."/>
        </authorList>
    </citation>
    <scope>NUCLEOTIDE SEQUENCE [LARGE SCALE GENOMIC DNA]</scope>
    <source>
        <strain evidence="5 6">DFI.7.95</strain>
    </source>
</reference>
<evidence type="ECO:0000256" key="1">
    <source>
        <dbReference type="ARBA" id="ARBA00023015"/>
    </source>
</evidence>
<dbReference type="SMART" id="SM00342">
    <property type="entry name" value="HTH_ARAC"/>
    <property type="match status" value="1"/>
</dbReference>
<dbReference type="EMBL" id="JANGAC010000003">
    <property type="protein sequence ID" value="MCQ4922589.1"/>
    <property type="molecule type" value="Genomic_DNA"/>
</dbReference>
<comment type="caution">
    <text evidence="5">The sequence shown here is derived from an EMBL/GenBank/DDBJ whole genome shotgun (WGS) entry which is preliminary data.</text>
</comment>
<dbReference type="Proteomes" id="UP001524478">
    <property type="component" value="Unassembled WGS sequence"/>
</dbReference>
<dbReference type="PROSITE" id="PS00041">
    <property type="entry name" value="HTH_ARAC_FAMILY_1"/>
    <property type="match status" value="1"/>
</dbReference>
<dbReference type="Gene3D" id="1.10.10.60">
    <property type="entry name" value="Homeodomain-like"/>
    <property type="match status" value="2"/>
</dbReference>
<feature type="domain" description="HTH araC/xylS-type" evidence="4">
    <location>
        <begin position="8"/>
        <end position="106"/>
    </location>
</feature>
<name>A0ABT1S7Z4_9FIRM</name>
<keyword evidence="6" id="KW-1185">Reference proteome</keyword>
<keyword evidence="2" id="KW-0238">DNA-binding</keyword>
<dbReference type="PANTHER" id="PTHR47504:SF5">
    <property type="entry name" value="RIGHT ORIGIN-BINDING PROTEIN"/>
    <property type="match status" value="1"/>
</dbReference>
<dbReference type="InterPro" id="IPR050959">
    <property type="entry name" value="MarA-like"/>
</dbReference>
<evidence type="ECO:0000256" key="2">
    <source>
        <dbReference type="ARBA" id="ARBA00023125"/>
    </source>
</evidence>
<sequence length="310" mass="35646">MEWVTKLNEAISYIEENIKGKIDYAAAARIACCSLTRFQRTFSLISDTTIGDYVRYRKMALAADELKSSSIKVIDLALKYGYDSPDSFTRAFQKFHGMSPTTVRKLGLSKPYPAISFQININGGNVYMGKKPVVQIEEFVGKQVVSFFVDQIDPEKHAWNLMRTWVKSNIKDYSMRRYIGCAPKGHHPQGEQHKSNEGPVKHEYYAQMILFDNEDISDLCKDVDICAAPQGLFLIGDIIFNEFHDDGTIDIGTSMQKSSQIMFDCMNEIGGYELDFNHRCFYEEHIFTKEWFYGADEMAEMKLWLPIKKM</sequence>
<dbReference type="InterPro" id="IPR020449">
    <property type="entry name" value="Tscrpt_reg_AraC-type_HTH"/>
</dbReference>
<dbReference type="InterPro" id="IPR009057">
    <property type="entry name" value="Homeodomain-like_sf"/>
</dbReference>
<keyword evidence="1" id="KW-0805">Transcription regulation</keyword>
<proteinExistence type="predicted"/>
<dbReference type="SUPFAM" id="SSF46689">
    <property type="entry name" value="Homeodomain-like"/>
    <property type="match status" value="1"/>
</dbReference>
<organism evidence="5 6">
    <name type="scientific">Tissierella carlieri</name>
    <dbReference type="NCBI Taxonomy" id="689904"/>
    <lineage>
        <taxon>Bacteria</taxon>
        <taxon>Bacillati</taxon>
        <taxon>Bacillota</taxon>
        <taxon>Tissierellia</taxon>
        <taxon>Tissierellales</taxon>
        <taxon>Tissierellaceae</taxon>
        <taxon>Tissierella</taxon>
    </lineage>
</organism>
<evidence type="ECO:0000313" key="6">
    <source>
        <dbReference type="Proteomes" id="UP001524478"/>
    </source>
</evidence>
<dbReference type="InterPro" id="IPR018060">
    <property type="entry name" value="HTH_AraC"/>
</dbReference>
<evidence type="ECO:0000256" key="3">
    <source>
        <dbReference type="ARBA" id="ARBA00023163"/>
    </source>
</evidence>
<dbReference type="InterPro" id="IPR018062">
    <property type="entry name" value="HTH_AraC-typ_CS"/>
</dbReference>
<dbReference type="PANTHER" id="PTHR47504">
    <property type="entry name" value="RIGHT ORIGIN-BINDING PROTEIN"/>
    <property type="match status" value="1"/>
</dbReference>
<accession>A0ABT1S7Z4</accession>
<dbReference type="PROSITE" id="PS01124">
    <property type="entry name" value="HTH_ARAC_FAMILY_2"/>
    <property type="match status" value="1"/>
</dbReference>
<dbReference type="RefSeq" id="WP_256310797.1">
    <property type="nucleotide sequence ID" value="NZ_JANGAC010000003.1"/>
</dbReference>
<protein>
    <submittedName>
        <fullName evidence="5">AraC family transcriptional regulator</fullName>
    </submittedName>
</protein>
<dbReference type="PRINTS" id="PR00032">
    <property type="entry name" value="HTHARAC"/>
</dbReference>
<evidence type="ECO:0000313" key="5">
    <source>
        <dbReference type="EMBL" id="MCQ4922589.1"/>
    </source>
</evidence>
<evidence type="ECO:0000259" key="4">
    <source>
        <dbReference type="PROSITE" id="PS01124"/>
    </source>
</evidence>